<comment type="caution">
    <text evidence="1">The sequence shown here is derived from an EMBL/GenBank/DDBJ whole genome shotgun (WGS) entry which is preliminary data.</text>
</comment>
<proteinExistence type="predicted"/>
<gene>
    <name evidence="1" type="ORF">CEXT_382271</name>
</gene>
<dbReference type="EMBL" id="BPLR01003471">
    <property type="protein sequence ID" value="GIX85009.1"/>
    <property type="molecule type" value="Genomic_DNA"/>
</dbReference>
<evidence type="ECO:0000313" key="1">
    <source>
        <dbReference type="EMBL" id="GIX85009.1"/>
    </source>
</evidence>
<accession>A0AAV4NKX1</accession>
<name>A0AAV4NKX1_CAEEX</name>
<dbReference type="Proteomes" id="UP001054945">
    <property type="component" value="Unassembled WGS sequence"/>
</dbReference>
<organism evidence="1 2">
    <name type="scientific">Caerostris extrusa</name>
    <name type="common">Bark spider</name>
    <name type="synonym">Caerostris bankana</name>
    <dbReference type="NCBI Taxonomy" id="172846"/>
    <lineage>
        <taxon>Eukaryota</taxon>
        <taxon>Metazoa</taxon>
        <taxon>Ecdysozoa</taxon>
        <taxon>Arthropoda</taxon>
        <taxon>Chelicerata</taxon>
        <taxon>Arachnida</taxon>
        <taxon>Araneae</taxon>
        <taxon>Araneomorphae</taxon>
        <taxon>Entelegynae</taxon>
        <taxon>Araneoidea</taxon>
        <taxon>Araneidae</taxon>
        <taxon>Caerostris</taxon>
    </lineage>
</organism>
<sequence>MPAASRGQPSYTDYLGGRAKDNIAICSFPLFVETGGFECLCCSGGVKSAKDIEGALFENNQKKDNPVQIPAMRCNGVATQV</sequence>
<evidence type="ECO:0000313" key="2">
    <source>
        <dbReference type="Proteomes" id="UP001054945"/>
    </source>
</evidence>
<dbReference type="AlphaFoldDB" id="A0AAV4NKX1"/>
<reference evidence="1 2" key="1">
    <citation type="submission" date="2021-06" db="EMBL/GenBank/DDBJ databases">
        <title>Caerostris extrusa draft genome.</title>
        <authorList>
            <person name="Kono N."/>
            <person name="Arakawa K."/>
        </authorList>
    </citation>
    <scope>NUCLEOTIDE SEQUENCE [LARGE SCALE GENOMIC DNA]</scope>
</reference>
<keyword evidence="2" id="KW-1185">Reference proteome</keyword>
<protein>
    <submittedName>
        <fullName evidence="1">Uncharacterized protein</fullName>
    </submittedName>
</protein>